<proteinExistence type="predicted"/>
<keyword evidence="4" id="KW-1185">Reference proteome</keyword>
<keyword evidence="3" id="KW-0012">Acyltransferase</keyword>
<accession>A0A162FGT5</accession>
<feature type="transmembrane region" description="Helical" evidence="1">
    <location>
        <begin position="265"/>
        <end position="285"/>
    </location>
</feature>
<dbReference type="Proteomes" id="UP000077245">
    <property type="component" value="Unassembled WGS sequence"/>
</dbReference>
<feature type="transmembrane region" description="Helical" evidence="1">
    <location>
        <begin position="134"/>
        <end position="152"/>
    </location>
</feature>
<dbReference type="PANTHER" id="PTHR37312:SF1">
    <property type="entry name" value="MEMBRANE-BOUND ACYLTRANSFERASE YKRP-RELATED"/>
    <property type="match status" value="1"/>
</dbReference>
<evidence type="ECO:0000256" key="1">
    <source>
        <dbReference type="SAM" id="Phobius"/>
    </source>
</evidence>
<dbReference type="InterPro" id="IPR052734">
    <property type="entry name" value="Nod_factor_acetyltransferase"/>
</dbReference>
<keyword evidence="1" id="KW-1133">Transmembrane helix</keyword>
<feature type="transmembrane region" description="Helical" evidence="1">
    <location>
        <begin position="48"/>
        <end position="65"/>
    </location>
</feature>
<dbReference type="AlphaFoldDB" id="A0A162FGT5"/>
<feature type="transmembrane region" description="Helical" evidence="1">
    <location>
        <begin position="16"/>
        <end position="36"/>
    </location>
</feature>
<reference evidence="3 4" key="1">
    <citation type="submission" date="2016-04" db="EMBL/GenBank/DDBJ databases">
        <title>Genome sequence of Methanobrevibacter curvatus DSM 11111.</title>
        <authorList>
            <person name="Poehlein A."/>
            <person name="Seedorf H."/>
            <person name="Daniel R."/>
        </authorList>
    </citation>
    <scope>NUCLEOTIDE SEQUENCE [LARGE SCALE GENOMIC DNA]</scope>
    <source>
        <strain evidence="3 4">DSM 11111</strain>
    </source>
</reference>
<evidence type="ECO:0000313" key="4">
    <source>
        <dbReference type="Proteomes" id="UP000077245"/>
    </source>
</evidence>
<dbReference type="PATRIC" id="fig|49547.3.peg.948"/>
<name>A0A162FGT5_9EURY</name>
<keyword evidence="1" id="KW-0812">Transmembrane</keyword>
<evidence type="ECO:0000313" key="3">
    <source>
        <dbReference type="EMBL" id="KZX12825.1"/>
    </source>
</evidence>
<organism evidence="3 4">
    <name type="scientific">Methanobrevibacter curvatus</name>
    <dbReference type="NCBI Taxonomy" id="49547"/>
    <lineage>
        <taxon>Archaea</taxon>
        <taxon>Methanobacteriati</taxon>
        <taxon>Methanobacteriota</taxon>
        <taxon>Methanomada group</taxon>
        <taxon>Methanobacteria</taxon>
        <taxon>Methanobacteriales</taxon>
        <taxon>Methanobacteriaceae</taxon>
        <taxon>Methanobrevibacter</taxon>
    </lineage>
</organism>
<evidence type="ECO:0000259" key="2">
    <source>
        <dbReference type="Pfam" id="PF01757"/>
    </source>
</evidence>
<feature type="transmembrane region" description="Helical" evidence="1">
    <location>
        <begin position="85"/>
        <end position="103"/>
    </location>
</feature>
<protein>
    <submittedName>
        <fullName evidence="3">Acyltransferase family protein</fullName>
    </submittedName>
</protein>
<dbReference type="GO" id="GO:0016747">
    <property type="term" value="F:acyltransferase activity, transferring groups other than amino-acyl groups"/>
    <property type="evidence" value="ECO:0007669"/>
    <property type="project" value="InterPro"/>
</dbReference>
<dbReference type="Pfam" id="PF01757">
    <property type="entry name" value="Acyl_transf_3"/>
    <property type="match status" value="1"/>
</dbReference>
<gene>
    <name evidence="3" type="ORF">MBCUR_08810</name>
</gene>
<dbReference type="OrthoDB" id="137485at2157"/>
<sequence length="363" mass="42357">MVNYNKREWWIDYSKFIAIFLIVVIHLIYTFTTFGIKTGYETQMILKFGYLFHVPIFYFVSGYLYKDILPKIAIKKYFKRLIVPFFFFGLIGIILTLLTYINYLNNKNIIFYFFKLLFTLILQKSSIYNPNGTIWFLLALFEVIIFFSLINSKIKNSYSVKLKEFFSIKIKKEILIIFIIILLNLILFILNYFHITIFFCVDAAIIGLSFFYTGYLFKAKGMIDYFKNKKKNVLFLVLFLIIALLSYASHSSIKFYAGKWTGNLIFAYIGSFSGIFLVVAFTNIISNINNKLIYLISINTLTIMGLEKFLRRGVTFALNGIFIKIHPLIGLCVITFLILLISVFVATLINKFYPNLIGNPPNK</sequence>
<keyword evidence="3" id="KW-0808">Transferase</keyword>
<feature type="transmembrane region" description="Helical" evidence="1">
    <location>
        <begin position="173"/>
        <end position="190"/>
    </location>
</feature>
<feature type="transmembrane region" description="Helical" evidence="1">
    <location>
        <begin position="325"/>
        <end position="349"/>
    </location>
</feature>
<dbReference type="PANTHER" id="PTHR37312">
    <property type="entry name" value="MEMBRANE-BOUND ACYLTRANSFERASE YKRP-RELATED"/>
    <property type="match status" value="1"/>
</dbReference>
<feature type="transmembrane region" description="Helical" evidence="1">
    <location>
        <begin position="233"/>
        <end position="253"/>
    </location>
</feature>
<feature type="transmembrane region" description="Helical" evidence="1">
    <location>
        <begin position="196"/>
        <end position="217"/>
    </location>
</feature>
<dbReference type="STRING" id="49547.MBCUR_08810"/>
<keyword evidence="1" id="KW-0472">Membrane</keyword>
<feature type="domain" description="Acyltransferase 3" evidence="2">
    <location>
        <begin position="9"/>
        <end position="345"/>
    </location>
</feature>
<comment type="caution">
    <text evidence="3">The sequence shown here is derived from an EMBL/GenBank/DDBJ whole genome shotgun (WGS) entry which is preliminary data.</text>
</comment>
<dbReference type="RefSeq" id="WP_067090708.1">
    <property type="nucleotide sequence ID" value="NZ_LWMV01000160.1"/>
</dbReference>
<dbReference type="EMBL" id="LWMV01000160">
    <property type="protein sequence ID" value="KZX12825.1"/>
    <property type="molecule type" value="Genomic_DNA"/>
</dbReference>
<dbReference type="InterPro" id="IPR002656">
    <property type="entry name" value="Acyl_transf_3_dom"/>
</dbReference>